<evidence type="ECO:0000313" key="2">
    <source>
        <dbReference type="EMBL" id="KGQ08441.1"/>
    </source>
</evidence>
<reference evidence="2 3" key="1">
    <citation type="submission" date="2012-10" db="EMBL/GenBank/DDBJ databases">
        <title>Genome sequencing and analysis of entomopathogenic fungi Beauveria bassiana D1-5.</title>
        <authorList>
            <person name="Li Q."/>
            <person name="Wang L."/>
            <person name="Zhang Z."/>
            <person name="Wang Q."/>
            <person name="Ren J."/>
            <person name="Wang M."/>
            <person name="Xu W."/>
            <person name="Wang J."/>
            <person name="Lu Y."/>
            <person name="Du Q."/>
            <person name="Sun Z."/>
        </authorList>
    </citation>
    <scope>NUCLEOTIDE SEQUENCE [LARGE SCALE GENOMIC DNA]</scope>
    <source>
        <strain evidence="2 3">D1-5</strain>
    </source>
</reference>
<sequence length="146" mass="15636">MISARPRKPAQTTSMAINSAHLGPDPGLINGPDPVNLADGGKFVNDGGSVDGSNFVNDGGSVDGNRQPVIEASLGNFLGGGESSLVQFSRREAAGAKDDESELVHISRREDDEPKLVHISRREDDESKLVHISRREDDEPELVHIS</sequence>
<dbReference type="AlphaFoldDB" id="A0A0A2VKM5"/>
<gene>
    <name evidence="2" type="ORF">BBAD15_g6221</name>
</gene>
<organism evidence="2 3">
    <name type="scientific">Beauveria bassiana D1-5</name>
    <dbReference type="NCBI Taxonomy" id="1245745"/>
    <lineage>
        <taxon>Eukaryota</taxon>
        <taxon>Fungi</taxon>
        <taxon>Dikarya</taxon>
        <taxon>Ascomycota</taxon>
        <taxon>Pezizomycotina</taxon>
        <taxon>Sordariomycetes</taxon>
        <taxon>Hypocreomycetidae</taxon>
        <taxon>Hypocreales</taxon>
        <taxon>Cordycipitaceae</taxon>
        <taxon>Beauveria</taxon>
    </lineage>
</organism>
<dbReference type="EMBL" id="ANFO01000578">
    <property type="protein sequence ID" value="KGQ08441.1"/>
    <property type="molecule type" value="Genomic_DNA"/>
</dbReference>
<protein>
    <submittedName>
        <fullName evidence="2">Uncharacterized protein</fullName>
    </submittedName>
</protein>
<name>A0A0A2VKM5_BEABA</name>
<accession>A0A0A2VKM5</accession>
<feature type="compositionally biased region" description="Basic and acidic residues" evidence="1">
    <location>
        <begin position="120"/>
        <end position="137"/>
    </location>
</feature>
<dbReference type="HOGENOM" id="CLU_1777101_0_0_1"/>
<feature type="region of interest" description="Disordered" evidence="1">
    <location>
        <begin position="120"/>
        <end position="146"/>
    </location>
</feature>
<evidence type="ECO:0000256" key="1">
    <source>
        <dbReference type="SAM" id="MobiDB-lite"/>
    </source>
</evidence>
<feature type="region of interest" description="Disordered" evidence="1">
    <location>
        <begin position="1"/>
        <end position="67"/>
    </location>
</feature>
<evidence type="ECO:0000313" key="3">
    <source>
        <dbReference type="Proteomes" id="UP000030106"/>
    </source>
</evidence>
<proteinExistence type="predicted"/>
<comment type="caution">
    <text evidence="2">The sequence shown here is derived from an EMBL/GenBank/DDBJ whole genome shotgun (WGS) entry which is preliminary data.</text>
</comment>
<dbReference type="Proteomes" id="UP000030106">
    <property type="component" value="Unassembled WGS sequence"/>
</dbReference>